<sequence>MMENKSRTFEFFQGRNKQRTVKICIYKGIRRSLILLVNVTQSLLEDKSEFEDEIRRFIERVFKLDEFKSLETMCMIITSSEDEVYADESGWVSEDDEDCLEETESDTGSLVLNFNMRSDALDTDEHFQESIQQFINSIVKTSNGKQLTQIMKLLPSLHQPKKNKGLDGLCGNTKQSIENKGLDELNEELDELCGGNDYMQQHITSRDYVMNAKCILNEWKQQYEKDIEYRPQESGPDHEKCFRVNVYIDGALCGTGIGSRKKKAEQRAAISAVQQLGINTDFIAFTRNGIEADPKSQLNEKLQERHIKNIIYTEISRTGPAHGPTFTVQLFINDIPCAIGTGKSIQNADRSAARQILKQLDEGSLSFSDISDQDSNDENSYAIPKDAKCILNDWVQSRRKSISYEQANKYGPDHALSFKVDLYIGGEMKSSGFGTSLQRAELDAANKAVQQISKEFVDCYPKMNFPRYVRLPPYDELAMITHKTFESVTHNVIVSIDKESVVASIIMENCLTGQKTVLSLGSGNVFVDEESLENNGETVIDSHAEIVAKRGFQRSMPIKKEGKDTLGMLKVLPNKRIALQNGIKLHLYISKAPCGDGSVFTLSQPGSHTDTGNIHLPIQSDKKQGLLRAKIARGEGAIPVSELPDDRLHKMSCSDKICKWNVLGLQGALLSSVMDSPLFLSSVVVGDVYNFNHLSRALCCRVKKQHPCISGETSAVIVNHPDIAISTICDLPEIGKSKPVSVNWNIVDDTTEVTNGRTGKVSPDLYLTSSPPDSGINSRLCKKELFRLYKTITPSQPNYEICYQRLRDSHIDYHKAKLSAEQYQRRKTDLYRTFIEKGYGRWEEREDVDEFSV</sequence>
<dbReference type="GO" id="GO:0008251">
    <property type="term" value="F:tRNA-specific adenosine deaminase activity"/>
    <property type="evidence" value="ECO:0007669"/>
    <property type="project" value="TreeGrafter"/>
</dbReference>
<dbReference type="Proteomes" id="UP000683360">
    <property type="component" value="Unassembled WGS sequence"/>
</dbReference>
<comment type="caution">
    <text evidence="4">The sequence shown here is derived from an EMBL/GenBank/DDBJ whole genome shotgun (WGS) entry which is preliminary data.</text>
</comment>
<gene>
    <name evidence="4" type="ORF">MEDL_64619</name>
</gene>
<dbReference type="SUPFAM" id="SSF54768">
    <property type="entry name" value="dsRNA-binding domain-like"/>
    <property type="match status" value="3"/>
</dbReference>
<evidence type="ECO:0000313" key="4">
    <source>
        <dbReference type="EMBL" id="CAG2253056.1"/>
    </source>
</evidence>
<feature type="domain" description="A to I editase" evidence="3">
    <location>
        <begin position="519"/>
        <end position="845"/>
    </location>
</feature>
<dbReference type="GO" id="GO:0005730">
    <property type="term" value="C:nucleolus"/>
    <property type="evidence" value="ECO:0007669"/>
    <property type="project" value="TreeGrafter"/>
</dbReference>
<dbReference type="SMART" id="SM00358">
    <property type="entry name" value="DSRM"/>
    <property type="match status" value="3"/>
</dbReference>
<dbReference type="OrthoDB" id="10268011at2759"/>
<evidence type="ECO:0000256" key="1">
    <source>
        <dbReference type="PROSITE-ProRule" id="PRU00266"/>
    </source>
</evidence>
<dbReference type="EC" id="3.5.4.37" evidence="4"/>
<feature type="domain" description="DRBM" evidence="2">
    <location>
        <begin position="386"/>
        <end position="454"/>
    </location>
</feature>
<dbReference type="GO" id="GO:0005737">
    <property type="term" value="C:cytoplasm"/>
    <property type="evidence" value="ECO:0007669"/>
    <property type="project" value="TreeGrafter"/>
</dbReference>
<dbReference type="PANTHER" id="PTHR10910">
    <property type="entry name" value="EUKARYOTE SPECIFIC DSRNA BINDING PROTEIN"/>
    <property type="match status" value="1"/>
</dbReference>
<dbReference type="CDD" id="cd10845">
    <property type="entry name" value="DSRM_RNAse_III_family"/>
    <property type="match status" value="3"/>
</dbReference>
<accession>A0A8S3V5E5</accession>
<evidence type="ECO:0000259" key="3">
    <source>
        <dbReference type="PROSITE" id="PS50141"/>
    </source>
</evidence>
<dbReference type="AlphaFoldDB" id="A0A8S3V5E5"/>
<dbReference type="GO" id="GO:0003726">
    <property type="term" value="F:double-stranded RNA adenosine deaminase activity"/>
    <property type="evidence" value="ECO:0007669"/>
    <property type="project" value="UniProtKB-EC"/>
</dbReference>
<dbReference type="SMART" id="SM00552">
    <property type="entry name" value="ADEAMc"/>
    <property type="match status" value="1"/>
</dbReference>
<protein>
    <submittedName>
        <fullName evidence="4">ADAR</fullName>
        <ecNumber evidence="4">3.5.4.37</ecNumber>
    </submittedName>
</protein>
<keyword evidence="1" id="KW-0694">RNA-binding</keyword>
<organism evidence="4 5">
    <name type="scientific">Mytilus edulis</name>
    <name type="common">Blue mussel</name>
    <dbReference type="NCBI Taxonomy" id="6550"/>
    <lineage>
        <taxon>Eukaryota</taxon>
        <taxon>Metazoa</taxon>
        <taxon>Spiralia</taxon>
        <taxon>Lophotrochozoa</taxon>
        <taxon>Mollusca</taxon>
        <taxon>Bivalvia</taxon>
        <taxon>Autobranchia</taxon>
        <taxon>Pteriomorphia</taxon>
        <taxon>Mytilida</taxon>
        <taxon>Mytiloidea</taxon>
        <taxon>Mytilidae</taxon>
        <taxon>Mytilinae</taxon>
        <taxon>Mytilus</taxon>
    </lineage>
</organism>
<keyword evidence="4" id="KW-0378">Hydrolase</keyword>
<feature type="domain" description="DRBM" evidence="2">
    <location>
        <begin position="293"/>
        <end position="362"/>
    </location>
</feature>
<dbReference type="PROSITE" id="PS50141">
    <property type="entry name" value="A_DEAMIN_EDITASE"/>
    <property type="match status" value="1"/>
</dbReference>
<dbReference type="GO" id="GO:0006382">
    <property type="term" value="P:adenosine to inosine editing"/>
    <property type="evidence" value="ECO:0007669"/>
    <property type="project" value="TreeGrafter"/>
</dbReference>
<dbReference type="PROSITE" id="PS50137">
    <property type="entry name" value="DS_RBD"/>
    <property type="match status" value="3"/>
</dbReference>
<dbReference type="Pfam" id="PF00035">
    <property type="entry name" value="dsrm"/>
    <property type="match status" value="3"/>
</dbReference>
<evidence type="ECO:0000259" key="2">
    <source>
        <dbReference type="PROSITE" id="PS50137"/>
    </source>
</evidence>
<reference evidence="4" key="1">
    <citation type="submission" date="2021-03" db="EMBL/GenBank/DDBJ databases">
        <authorList>
            <person name="Bekaert M."/>
        </authorList>
    </citation>
    <scope>NUCLEOTIDE SEQUENCE</scope>
</reference>
<feature type="domain" description="DRBM" evidence="2">
    <location>
        <begin position="211"/>
        <end position="278"/>
    </location>
</feature>
<name>A0A8S3V5E5_MYTED</name>
<proteinExistence type="predicted"/>
<dbReference type="Gene3D" id="3.30.160.20">
    <property type="match status" value="3"/>
</dbReference>
<dbReference type="GO" id="GO:0003725">
    <property type="term" value="F:double-stranded RNA binding"/>
    <property type="evidence" value="ECO:0007669"/>
    <property type="project" value="TreeGrafter"/>
</dbReference>
<dbReference type="Pfam" id="PF02137">
    <property type="entry name" value="A_deamin"/>
    <property type="match status" value="1"/>
</dbReference>
<keyword evidence="5" id="KW-1185">Reference proteome</keyword>
<dbReference type="EMBL" id="CAJPWZ010003139">
    <property type="protein sequence ID" value="CAG2253056.1"/>
    <property type="molecule type" value="Genomic_DNA"/>
</dbReference>
<dbReference type="PANTHER" id="PTHR10910:SF62">
    <property type="entry name" value="AT07585P-RELATED"/>
    <property type="match status" value="1"/>
</dbReference>
<dbReference type="InterPro" id="IPR002466">
    <property type="entry name" value="A_deamin"/>
</dbReference>
<dbReference type="InterPro" id="IPR014720">
    <property type="entry name" value="dsRBD_dom"/>
</dbReference>
<evidence type="ECO:0000313" key="5">
    <source>
        <dbReference type="Proteomes" id="UP000683360"/>
    </source>
</evidence>
<dbReference type="GO" id="GO:0006396">
    <property type="term" value="P:RNA processing"/>
    <property type="evidence" value="ECO:0007669"/>
    <property type="project" value="InterPro"/>
</dbReference>